<name>A0A6M3JTT8_9ZZZZ</name>
<accession>A0A6M3JTT8</accession>
<gene>
    <name evidence="1" type="ORF">MM415A02339_0011</name>
</gene>
<proteinExistence type="predicted"/>
<reference evidence="1" key="1">
    <citation type="submission" date="2020-03" db="EMBL/GenBank/DDBJ databases">
        <title>The deep terrestrial virosphere.</title>
        <authorList>
            <person name="Holmfeldt K."/>
            <person name="Nilsson E."/>
            <person name="Simone D."/>
            <person name="Lopez-Fernandez M."/>
            <person name="Wu X."/>
            <person name="de Brujin I."/>
            <person name="Lundin D."/>
            <person name="Andersson A."/>
            <person name="Bertilsson S."/>
            <person name="Dopson M."/>
        </authorList>
    </citation>
    <scope>NUCLEOTIDE SEQUENCE</scope>
    <source>
        <strain evidence="1">MM415A02339</strain>
    </source>
</reference>
<dbReference type="SUPFAM" id="SSF103084">
    <property type="entry name" value="Holliday junction resolvase RusA"/>
    <property type="match status" value="1"/>
</dbReference>
<sequence length="92" mass="10173">MAFMVGKAGVFKAEWQAPPKAIVKYTFIVPDLRRRDPDNLIASCKAILDGLVDAGVIRDDSGKQMVFDQPEIKYIKGKRAIIISIGEFMGTT</sequence>
<organism evidence="1">
    <name type="scientific">viral metagenome</name>
    <dbReference type="NCBI Taxonomy" id="1070528"/>
    <lineage>
        <taxon>unclassified sequences</taxon>
        <taxon>metagenomes</taxon>
        <taxon>organismal metagenomes</taxon>
    </lineage>
</organism>
<dbReference type="Gene3D" id="3.30.1330.70">
    <property type="entry name" value="Holliday junction resolvase RusA"/>
    <property type="match status" value="1"/>
</dbReference>
<dbReference type="GO" id="GO:0006281">
    <property type="term" value="P:DNA repair"/>
    <property type="evidence" value="ECO:0007669"/>
    <property type="project" value="InterPro"/>
</dbReference>
<evidence type="ECO:0000313" key="1">
    <source>
        <dbReference type="EMBL" id="QJA73469.1"/>
    </source>
</evidence>
<dbReference type="GO" id="GO:0000287">
    <property type="term" value="F:magnesium ion binding"/>
    <property type="evidence" value="ECO:0007669"/>
    <property type="project" value="InterPro"/>
</dbReference>
<protein>
    <submittedName>
        <fullName evidence="1">Uncharacterized protein</fullName>
    </submittedName>
</protein>
<dbReference type="GO" id="GO:0006310">
    <property type="term" value="P:DNA recombination"/>
    <property type="evidence" value="ECO:0007669"/>
    <property type="project" value="InterPro"/>
</dbReference>
<dbReference type="EMBL" id="MT142029">
    <property type="protein sequence ID" value="QJA73469.1"/>
    <property type="molecule type" value="Genomic_DNA"/>
</dbReference>
<dbReference type="AlphaFoldDB" id="A0A6M3JTT8"/>
<dbReference type="InterPro" id="IPR036614">
    <property type="entry name" value="RusA-like_sf"/>
</dbReference>